<organism evidence="4 5">
    <name type="scientific">Pedobacter chitinilyticus</name>
    <dbReference type="NCBI Taxonomy" id="2233776"/>
    <lineage>
        <taxon>Bacteria</taxon>
        <taxon>Pseudomonadati</taxon>
        <taxon>Bacteroidota</taxon>
        <taxon>Sphingobacteriia</taxon>
        <taxon>Sphingobacteriales</taxon>
        <taxon>Sphingobacteriaceae</taxon>
        <taxon>Pedobacter</taxon>
    </lineage>
</organism>
<dbReference type="Pfam" id="PF00072">
    <property type="entry name" value="Response_reg"/>
    <property type="match status" value="1"/>
</dbReference>
<dbReference type="FunFam" id="3.40.50.2300:FF:000361">
    <property type="entry name" value="Two-component system response regulator"/>
    <property type="match status" value="1"/>
</dbReference>
<dbReference type="Gene3D" id="2.40.50.1020">
    <property type="entry name" value="LytTr DNA-binding domain"/>
    <property type="match status" value="1"/>
</dbReference>
<dbReference type="InterPro" id="IPR046947">
    <property type="entry name" value="LytR-like"/>
</dbReference>
<dbReference type="Proteomes" id="UP000284120">
    <property type="component" value="Unassembled WGS sequence"/>
</dbReference>
<gene>
    <name evidence="4" type="ORF">DPV69_14625</name>
</gene>
<dbReference type="InterPro" id="IPR007492">
    <property type="entry name" value="LytTR_DNA-bd_dom"/>
</dbReference>
<accession>A0A3S3SR69</accession>
<dbReference type="AlphaFoldDB" id="A0A3S3SR69"/>
<dbReference type="SUPFAM" id="SSF52172">
    <property type="entry name" value="CheY-like"/>
    <property type="match status" value="1"/>
</dbReference>
<sequence>MNNNILIIEDEKLNADRLKRLIGMIRPQANILAVLESVQETVDWLANSPMPDLVMMDVRLSDGLSFEIFEKANITCPIIFTTAYDEYAVKAFKYNSVDYLLKPVEHEELALALDKVEQNHSFSNQQSIEDLVRYLKPKEHRSRFLIPFKDGYKAVSVSDVYYFFLEFKVTKARLQDGTEVVLPHTMEELDQQLDPHQFFRANRQCIIHVNAIAQLHNHFNGKIKVALKNSDMEVIVSREKAAALKQWMDC</sequence>
<protein>
    <submittedName>
        <fullName evidence="4">Response regulator transcription factor</fullName>
    </submittedName>
</protein>
<comment type="caution">
    <text evidence="4">The sequence shown here is derived from an EMBL/GenBank/DDBJ whole genome shotgun (WGS) entry which is preliminary data.</text>
</comment>
<dbReference type="OrthoDB" id="9787344at2"/>
<evidence type="ECO:0000313" key="5">
    <source>
        <dbReference type="Proteomes" id="UP000284120"/>
    </source>
</evidence>
<dbReference type="PROSITE" id="PS50930">
    <property type="entry name" value="HTH_LYTTR"/>
    <property type="match status" value="1"/>
</dbReference>
<dbReference type="Pfam" id="PF04397">
    <property type="entry name" value="LytTR"/>
    <property type="match status" value="1"/>
</dbReference>
<keyword evidence="5" id="KW-1185">Reference proteome</keyword>
<dbReference type="SMART" id="SM00448">
    <property type="entry name" value="REC"/>
    <property type="match status" value="1"/>
</dbReference>
<dbReference type="InterPro" id="IPR001789">
    <property type="entry name" value="Sig_transdc_resp-reg_receiver"/>
</dbReference>
<dbReference type="SMART" id="SM00850">
    <property type="entry name" value="LytTR"/>
    <property type="match status" value="1"/>
</dbReference>
<keyword evidence="1" id="KW-0597">Phosphoprotein</keyword>
<dbReference type="GO" id="GO:0003677">
    <property type="term" value="F:DNA binding"/>
    <property type="evidence" value="ECO:0007669"/>
    <property type="project" value="InterPro"/>
</dbReference>
<dbReference type="PROSITE" id="PS50110">
    <property type="entry name" value="RESPONSE_REGULATORY"/>
    <property type="match status" value="1"/>
</dbReference>
<feature type="domain" description="HTH LytTR-type" evidence="3">
    <location>
        <begin position="146"/>
        <end position="250"/>
    </location>
</feature>
<dbReference type="RefSeq" id="WP_113648128.1">
    <property type="nucleotide sequence ID" value="NZ_QMHN01000004.1"/>
</dbReference>
<proteinExistence type="predicted"/>
<evidence type="ECO:0000313" key="4">
    <source>
        <dbReference type="EMBL" id="RWU06518.1"/>
    </source>
</evidence>
<dbReference type="PANTHER" id="PTHR37299:SF1">
    <property type="entry name" value="STAGE 0 SPORULATION PROTEIN A HOMOLOG"/>
    <property type="match status" value="1"/>
</dbReference>
<name>A0A3S3SR69_9SPHI</name>
<reference evidence="4 5" key="1">
    <citation type="submission" date="2018-06" db="EMBL/GenBank/DDBJ databases">
        <title>Pedobacter endophyticus sp. nov., an endophytic bacterium isolated from a leaf of Triticum aestivum.</title>
        <authorList>
            <person name="Zhang L."/>
        </authorList>
    </citation>
    <scope>NUCLEOTIDE SEQUENCE [LARGE SCALE GENOMIC DNA]</scope>
    <source>
        <strain evidence="4 5">CM134L-2</strain>
    </source>
</reference>
<dbReference type="GO" id="GO:0000156">
    <property type="term" value="F:phosphorelay response regulator activity"/>
    <property type="evidence" value="ECO:0007669"/>
    <property type="project" value="InterPro"/>
</dbReference>
<dbReference type="EMBL" id="SAYW01000004">
    <property type="protein sequence ID" value="RWU06518.1"/>
    <property type="molecule type" value="Genomic_DNA"/>
</dbReference>
<dbReference type="Gene3D" id="3.40.50.2300">
    <property type="match status" value="1"/>
</dbReference>
<evidence type="ECO:0000256" key="1">
    <source>
        <dbReference type="PROSITE-ProRule" id="PRU00169"/>
    </source>
</evidence>
<evidence type="ECO:0000259" key="3">
    <source>
        <dbReference type="PROSITE" id="PS50930"/>
    </source>
</evidence>
<dbReference type="PANTHER" id="PTHR37299">
    <property type="entry name" value="TRANSCRIPTIONAL REGULATOR-RELATED"/>
    <property type="match status" value="1"/>
</dbReference>
<evidence type="ECO:0000259" key="2">
    <source>
        <dbReference type="PROSITE" id="PS50110"/>
    </source>
</evidence>
<feature type="modified residue" description="4-aspartylphosphate" evidence="1">
    <location>
        <position position="57"/>
    </location>
</feature>
<dbReference type="InterPro" id="IPR011006">
    <property type="entry name" value="CheY-like_superfamily"/>
</dbReference>
<feature type="domain" description="Response regulatory" evidence="2">
    <location>
        <begin position="4"/>
        <end position="117"/>
    </location>
</feature>